<evidence type="ECO:0000313" key="16">
    <source>
        <dbReference type="EMBL" id="KAK2194144.1"/>
    </source>
</evidence>
<dbReference type="PANTHER" id="PTHR12268:SF14">
    <property type="entry name" value="DYSTROPHIN-1"/>
    <property type="match status" value="1"/>
</dbReference>
<dbReference type="Gene3D" id="1.10.238.10">
    <property type="entry name" value="EF-hand"/>
    <property type="match status" value="2"/>
</dbReference>
<evidence type="ECO:0000256" key="3">
    <source>
        <dbReference type="ARBA" id="ARBA00022475"/>
    </source>
</evidence>
<sequence length="694" mass="78154">MFAEKLLEGWERAETNTGCLYYINHKREKTQWNHPIYVKIMEELADMDGIKYAAYRTSMKLRFLQKRFRLDLVDIHVIRSVFERHGYVGPMVDTVIDSTALYSLLVDVFTMSRKGSVSSVMSQLNADTAAELLLNLLLNLYDVNRTGCVRVPAVKVTLVLLCAARLMEKYRYLFAQLSDASNHLSRKVMGVFLHDVMQLPELLNEGAVFGGLNVAPAVDSCFSAVWNSAGITETNFISWMLLEPQTVVWLPTMHRLAAAETVKHEAKCSVCKMLPIVGFRYRCLKCFNYDLCQHCFFTGRVSKKHKSHHPTQEYCLAASVKEDTKAFMRTIRNNLNKKHRHRKKAHYLPIYGTDQPYKPDEFIEQPLGTQTMLTDSSAKQTDTSSSPRISKCLQTDITGKNIQDAGGVRDGVEMEAMIYQLEDENRELLDELERTQSRSYTSHRSSPTGSDGSKNWLEEENERLAARQEVLEAHNRQLEEQLHRLQRLVKERDILMSPVTAPSVTPSPCYRLPPDSSSALVTPYPLPPAYGRLVAPPTRSTPIMAGSVPHRLTQTPGGISEISNISPLGSRLGHAPVTRVSPGGGSQNYALDDETTQGLTDPTLGRTRFTLPSPHSSHRFQEEEAELQEMIDRLDAAYPDDMSHSTYETNGTMDEMYRAARHIGEAFSHFVAPSLARAGKCCLSGHSFKQLSLD</sequence>
<gene>
    <name evidence="16" type="ORF">NP493_2g13047</name>
</gene>
<feature type="region of interest" description="Disordered" evidence="13">
    <location>
        <begin position="435"/>
        <end position="455"/>
    </location>
</feature>
<dbReference type="AlphaFoldDB" id="A0AAD9PG22"/>
<dbReference type="Pfam" id="PF09068">
    <property type="entry name" value="EF-hand_2"/>
    <property type="match status" value="1"/>
</dbReference>
<dbReference type="PANTHER" id="PTHR12268">
    <property type="entry name" value="E3 UBIQUITIN-PROTEIN LIGASE KCMF1"/>
    <property type="match status" value="1"/>
</dbReference>
<evidence type="ECO:0000256" key="13">
    <source>
        <dbReference type="SAM" id="MobiDB-lite"/>
    </source>
</evidence>
<feature type="domain" description="ZZ-type" evidence="15">
    <location>
        <begin position="263"/>
        <end position="319"/>
    </location>
</feature>
<keyword evidence="10" id="KW-0009">Actin-binding</keyword>
<proteinExistence type="predicted"/>
<comment type="subcellular location">
    <subcellularLocation>
        <location evidence="2">Cell membrane</location>
        <location evidence="2">Sarcolemma</location>
        <topology evidence="2">Peripheral membrane protein</topology>
        <orientation evidence="2">Cytoplasmic side</orientation>
    </subcellularLocation>
    <subcellularLocation>
        <location evidence="1">Cytoplasm</location>
        <location evidence="1">Cytoskeleton</location>
    </subcellularLocation>
</comment>
<dbReference type="Pfam" id="PF00569">
    <property type="entry name" value="ZZ"/>
    <property type="match status" value="1"/>
</dbReference>
<dbReference type="InterPro" id="IPR036020">
    <property type="entry name" value="WW_dom_sf"/>
</dbReference>
<dbReference type="CDD" id="cd00201">
    <property type="entry name" value="WW"/>
    <property type="match status" value="1"/>
</dbReference>
<dbReference type="InterPro" id="IPR001202">
    <property type="entry name" value="WW_dom"/>
</dbReference>
<evidence type="ECO:0000256" key="1">
    <source>
        <dbReference type="ARBA" id="ARBA00004245"/>
    </source>
</evidence>
<name>A0AAD9PG22_RIDPI</name>
<evidence type="ECO:0000256" key="4">
    <source>
        <dbReference type="ARBA" id="ARBA00022490"/>
    </source>
</evidence>
<dbReference type="SMART" id="SM00456">
    <property type="entry name" value="WW"/>
    <property type="match status" value="1"/>
</dbReference>
<dbReference type="GO" id="GO:0099536">
    <property type="term" value="P:synaptic signaling"/>
    <property type="evidence" value="ECO:0007669"/>
    <property type="project" value="TreeGrafter"/>
</dbReference>
<reference evidence="16" key="1">
    <citation type="journal article" date="2023" name="Mol. Biol. Evol.">
        <title>Third-Generation Sequencing Reveals the Adaptive Role of the Epigenome in Three Deep-Sea Polychaetes.</title>
        <authorList>
            <person name="Perez M."/>
            <person name="Aroh O."/>
            <person name="Sun Y."/>
            <person name="Lan Y."/>
            <person name="Juniper S.K."/>
            <person name="Young C.R."/>
            <person name="Angers B."/>
            <person name="Qian P.Y."/>
        </authorList>
    </citation>
    <scope>NUCLEOTIDE SEQUENCE</scope>
    <source>
        <strain evidence="16">R07B-5</strain>
    </source>
</reference>
<evidence type="ECO:0000256" key="10">
    <source>
        <dbReference type="ARBA" id="ARBA00023203"/>
    </source>
</evidence>
<keyword evidence="3" id="KW-1003">Cell membrane</keyword>
<dbReference type="PROSITE" id="PS01357">
    <property type="entry name" value="ZF_ZZ_1"/>
    <property type="match status" value="1"/>
</dbReference>
<evidence type="ECO:0000259" key="14">
    <source>
        <dbReference type="PROSITE" id="PS50020"/>
    </source>
</evidence>
<evidence type="ECO:0000256" key="8">
    <source>
        <dbReference type="ARBA" id="ARBA00022837"/>
    </source>
</evidence>
<evidence type="ECO:0000259" key="15">
    <source>
        <dbReference type="PROSITE" id="PS50135"/>
    </source>
</evidence>
<dbReference type="GO" id="GO:0016010">
    <property type="term" value="C:dystrophin-associated glycoprotein complex"/>
    <property type="evidence" value="ECO:0007669"/>
    <property type="project" value="UniProtKB-ARBA"/>
</dbReference>
<evidence type="ECO:0000256" key="12">
    <source>
        <dbReference type="PROSITE-ProRule" id="PRU00228"/>
    </source>
</evidence>
<dbReference type="InterPro" id="IPR050774">
    <property type="entry name" value="KCMF1/Dystrophin"/>
</dbReference>
<dbReference type="GO" id="GO:0003779">
    <property type="term" value="F:actin binding"/>
    <property type="evidence" value="ECO:0007669"/>
    <property type="project" value="UniProtKB-KW"/>
</dbReference>
<dbReference type="EMBL" id="JAODUO010000002">
    <property type="protein sequence ID" value="KAK2194144.1"/>
    <property type="molecule type" value="Genomic_DNA"/>
</dbReference>
<dbReference type="InterPro" id="IPR043145">
    <property type="entry name" value="Znf_ZZ_sf"/>
</dbReference>
<dbReference type="GO" id="GO:0005856">
    <property type="term" value="C:cytoskeleton"/>
    <property type="evidence" value="ECO:0007669"/>
    <property type="project" value="UniProtKB-SubCell"/>
</dbReference>
<dbReference type="InterPro" id="IPR000433">
    <property type="entry name" value="Znf_ZZ"/>
</dbReference>
<evidence type="ECO:0000256" key="2">
    <source>
        <dbReference type="ARBA" id="ARBA00004278"/>
    </source>
</evidence>
<keyword evidence="5" id="KW-0479">Metal-binding</keyword>
<organism evidence="16 17">
    <name type="scientific">Ridgeia piscesae</name>
    <name type="common">Tubeworm</name>
    <dbReference type="NCBI Taxonomy" id="27915"/>
    <lineage>
        <taxon>Eukaryota</taxon>
        <taxon>Metazoa</taxon>
        <taxon>Spiralia</taxon>
        <taxon>Lophotrochozoa</taxon>
        <taxon>Annelida</taxon>
        <taxon>Polychaeta</taxon>
        <taxon>Sedentaria</taxon>
        <taxon>Canalipalpata</taxon>
        <taxon>Sabellida</taxon>
        <taxon>Siboglinidae</taxon>
        <taxon>Ridgeia</taxon>
    </lineage>
</organism>
<dbReference type="GO" id="GO:0008270">
    <property type="term" value="F:zinc ion binding"/>
    <property type="evidence" value="ECO:0007669"/>
    <property type="project" value="UniProtKB-KW"/>
</dbReference>
<dbReference type="Pfam" id="PF09069">
    <property type="entry name" value="EF-hand_3"/>
    <property type="match status" value="1"/>
</dbReference>
<keyword evidence="9" id="KW-0472">Membrane</keyword>
<dbReference type="Gene3D" id="3.30.60.90">
    <property type="match status" value="1"/>
</dbReference>
<dbReference type="Pfam" id="PF00397">
    <property type="entry name" value="WW"/>
    <property type="match status" value="1"/>
</dbReference>
<evidence type="ECO:0000313" key="17">
    <source>
        <dbReference type="Proteomes" id="UP001209878"/>
    </source>
</evidence>
<keyword evidence="7" id="KW-0862">Zinc</keyword>
<dbReference type="GO" id="GO:0045202">
    <property type="term" value="C:synapse"/>
    <property type="evidence" value="ECO:0007669"/>
    <property type="project" value="GOC"/>
</dbReference>
<dbReference type="PROSITE" id="PS50020">
    <property type="entry name" value="WW_DOMAIN_2"/>
    <property type="match status" value="1"/>
</dbReference>
<dbReference type="CDD" id="cd15901">
    <property type="entry name" value="EFh_DMD_DYTN_DTN"/>
    <property type="match status" value="1"/>
</dbReference>
<protein>
    <recommendedName>
        <fullName evidence="18">Dystrophin</fullName>
    </recommendedName>
</protein>
<accession>A0AAD9PG22</accession>
<dbReference type="CDD" id="cd02334">
    <property type="entry name" value="ZZ_dystrophin"/>
    <property type="match status" value="1"/>
</dbReference>
<keyword evidence="17" id="KW-1185">Reference proteome</keyword>
<evidence type="ECO:0000256" key="9">
    <source>
        <dbReference type="ARBA" id="ARBA00023136"/>
    </source>
</evidence>
<evidence type="ECO:0008006" key="18">
    <source>
        <dbReference type="Google" id="ProtNLM"/>
    </source>
</evidence>
<keyword evidence="6 12" id="KW-0863">Zinc-finger</keyword>
<feature type="domain" description="WW" evidence="14">
    <location>
        <begin position="4"/>
        <end position="37"/>
    </location>
</feature>
<dbReference type="GO" id="GO:0005737">
    <property type="term" value="C:cytoplasm"/>
    <property type="evidence" value="ECO:0007669"/>
    <property type="project" value="UniProtKB-ARBA"/>
</dbReference>
<evidence type="ECO:0000256" key="5">
    <source>
        <dbReference type="ARBA" id="ARBA00022723"/>
    </source>
</evidence>
<evidence type="ECO:0000256" key="11">
    <source>
        <dbReference type="ARBA" id="ARBA00023212"/>
    </source>
</evidence>
<dbReference type="Gene3D" id="2.20.70.10">
    <property type="match status" value="1"/>
</dbReference>
<dbReference type="PROSITE" id="PS01159">
    <property type="entry name" value="WW_DOMAIN_1"/>
    <property type="match status" value="1"/>
</dbReference>
<dbReference type="InterPro" id="IPR015153">
    <property type="entry name" value="EF-hand_dom_typ1"/>
</dbReference>
<evidence type="ECO:0000256" key="7">
    <source>
        <dbReference type="ARBA" id="ARBA00022833"/>
    </source>
</evidence>
<dbReference type="SUPFAM" id="SSF57850">
    <property type="entry name" value="RING/U-box"/>
    <property type="match status" value="1"/>
</dbReference>
<keyword evidence="8" id="KW-0106">Calcium</keyword>
<dbReference type="Proteomes" id="UP001209878">
    <property type="component" value="Unassembled WGS sequence"/>
</dbReference>
<dbReference type="PROSITE" id="PS50135">
    <property type="entry name" value="ZF_ZZ_2"/>
    <property type="match status" value="1"/>
</dbReference>
<dbReference type="InterPro" id="IPR011992">
    <property type="entry name" value="EF-hand-dom_pair"/>
</dbReference>
<keyword evidence="4" id="KW-0963">Cytoplasm</keyword>
<dbReference type="InterPro" id="IPR015154">
    <property type="entry name" value="EF-hand_dom_typ2"/>
</dbReference>
<dbReference type="SUPFAM" id="SSF51045">
    <property type="entry name" value="WW domain"/>
    <property type="match status" value="1"/>
</dbReference>
<dbReference type="SMART" id="SM00291">
    <property type="entry name" value="ZnF_ZZ"/>
    <property type="match status" value="1"/>
</dbReference>
<keyword evidence="11" id="KW-0206">Cytoskeleton</keyword>
<comment type="caution">
    <text evidence="16">The sequence shown here is derived from an EMBL/GenBank/DDBJ whole genome shotgun (WGS) entry which is preliminary data.</text>
</comment>
<dbReference type="GO" id="GO:0042383">
    <property type="term" value="C:sarcolemma"/>
    <property type="evidence" value="ECO:0007669"/>
    <property type="project" value="UniProtKB-SubCell"/>
</dbReference>
<dbReference type="SUPFAM" id="SSF47473">
    <property type="entry name" value="EF-hand"/>
    <property type="match status" value="2"/>
</dbReference>
<evidence type="ECO:0000256" key="6">
    <source>
        <dbReference type="ARBA" id="ARBA00022771"/>
    </source>
</evidence>
<feature type="compositionally biased region" description="Polar residues" evidence="13">
    <location>
        <begin position="437"/>
        <end position="453"/>
    </location>
</feature>